<feature type="compositionally biased region" description="Low complexity" evidence="13">
    <location>
        <begin position="924"/>
        <end position="939"/>
    </location>
</feature>
<keyword evidence="10" id="KW-0862">Zinc</keyword>
<dbReference type="Gene3D" id="3.10.170.10">
    <property type="match status" value="1"/>
</dbReference>
<dbReference type="InterPro" id="IPR027268">
    <property type="entry name" value="Peptidase_M4/M1_CTD_sf"/>
</dbReference>
<dbReference type="FunFam" id="3.10.170.10:FF:000003">
    <property type="entry name" value="Peptidase M28"/>
    <property type="match status" value="1"/>
</dbReference>
<evidence type="ECO:0000256" key="9">
    <source>
        <dbReference type="ARBA" id="ARBA00022801"/>
    </source>
</evidence>
<comment type="subcellular location">
    <subcellularLocation>
        <location evidence="2">Secreted</location>
    </subcellularLocation>
</comment>
<dbReference type="AlphaFoldDB" id="A0A2K8PQP2"/>
<dbReference type="FunFam" id="1.10.390.10:FF:000024">
    <property type="entry name" value="Peptidase M28"/>
    <property type="match status" value="1"/>
</dbReference>
<dbReference type="CDD" id="cd09597">
    <property type="entry name" value="M4_TLP"/>
    <property type="match status" value="1"/>
</dbReference>
<evidence type="ECO:0000256" key="14">
    <source>
        <dbReference type="SAM" id="SignalP"/>
    </source>
</evidence>
<dbReference type="InterPro" id="IPR007484">
    <property type="entry name" value="Peptidase_M28"/>
</dbReference>
<comment type="cofactor">
    <cofactor evidence="1">
        <name>Zn(2+)</name>
        <dbReference type="ChEBI" id="CHEBI:29105"/>
    </cofactor>
</comment>
<keyword evidence="8 14" id="KW-0732">Signal</keyword>
<dbReference type="SUPFAM" id="SSF55486">
    <property type="entry name" value="Metalloproteases ('zincins'), catalytic domain"/>
    <property type="match status" value="1"/>
</dbReference>
<evidence type="ECO:0000256" key="4">
    <source>
        <dbReference type="ARBA" id="ARBA00011245"/>
    </source>
</evidence>
<dbReference type="GO" id="GO:0005576">
    <property type="term" value="C:extracellular region"/>
    <property type="evidence" value="ECO:0007669"/>
    <property type="project" value="UniProtKB-SubCell"/>
</dbReference>
<keyword evidence="5" id="KW-0964">Secreted</keyword>
<feature type="chain" id="PRO_5044252223" evidence="14">
    <location>
        <begin position="30"/>
        <end position="1171"/>
    </location>
</feature>
<dbReference type="InterPro" id="IPR013856">
    <property type="entry name" value="Peptidase_M4_domain"/>
</dbReference>
<evidence type="ECO:0000256" key="6">
    <source>
        <dbReference type="ARBA" id="ARBA00022670"/>
    </source>
</evidence>
<evidence type="ECO:0000256" key="13">
    <source>
        <dbReference type="SAM" id="MobiDB-lite"/>
    </source>
</evidence>
<dbReference type="InterPro" id="IPR041756">
    <property type="entry name" value="M28_SGAP-like"/>
</dbReference>
<dbReference type="PANTHER" id="PTHR33794:SF1">
    <property type="entry name" value="BACILLOLYSIN"/>
    <property type="match status" value="1"/>
</dbReference>
<evidence type="ECO:0000256" key="12">
    <source>
        <dbReference type="ARBA" id="ARBA00023157"/>
    </source>
</evidence>
<dbReference type="CDD" id="cd03876">
    <property type="entry name" value="M28_SGAP_like"/>
    <property type="match status" value="1"/>
</dbReference>
<feature type="signal peptide" evidence="14">
    <location>
        <begin position="1"/>
        <end position="29"/>
    </location>
</feature>
<dbReference type="GO" id="GO:0046872">
    <property type="term" value="F:metal ion binding"/>
    <property type="evidence" value="ECO:0007669"/>
    <property type="project" value="UniProtKB-KW"/>
</dbReference>
<evidence type="ECO:0000256" key="10">
    <source>
        <dbReference type="ARBA" id="ARBA00022833"/>
    </source>
</evidence>
<name>A0A2K8PQP2_STRLA</name>
<dbReference type="Gene3D" id="3.40.630.10">
    <property type="entry name" value="Zn peptidases"/>
    <property type="match status" value="1"/>
</dbReference>
<comment type="subunit">
    <text evidence="4">Monomer.</text>
</comment>
<feature type="region of interest" description="Disordered" evidence="13">
    <location>
        <begin position="918"/>
        <end position="939"/>
    </location>
</feature>
<proteinExistence type="inferred from homology"/>
<keyword evidence="11" id="KW-0482">Metalloprotease</keyword>
<evidence type="ECO:0000256" key="2">
    <source>
        <dbReference type="ARBA" id="ARBA00004613"/>
    </source>
</evidence>
<dbReference type="EMBL" id="CP024985">
    <property type="protein sequence ID" value="ATZ28768.1"/>
    <property type="molecule type" value="Genomic_DNA"/>
</dbReference>
<protein>
    <submittedName>
        <fullName evidence="15">Leupeptin-inactivating enzyme 1</fullName>
        <ecNumber evidence="15">3.4.24.-</ecNumber>
    </submittedName>
</protein>
<comment type="similarity">
    <text evidence="3">Belongs to the peptidase M28 family. M28A subfamily.</text>
</comment>
<evidence type="ECO:0000256" key="5">
    <source>
        <dbReference type="ARBA" id="ARBA00022525"/>
    </source>
</evidence>
<evidence type="ECO:0000256" key="7">
    <source>
        <dbReference type="ARBA" id="ARBA00022723"/>
    </source>
</evidence>
<keyword evidence="9 15" id="KW-0378">Hydrolase</keyword>
<dbReference type="Gene3D" id="2.60.120.260">
    <property type="entry name" value="Galactose-binding domain-like"/>
    <property type="match status" value="1"/>
</dbReference>
<dbReference type="KEGG" id="slx:SLAV_34990"/>
<dbReference type="Proteomes" id="UP000231791">
    <property type="component" value="Chromosome"/>
</dbReference>
<dbReference type="EC" id="3.4.24.-" evidence="15"/>
<gene>
    <name evidence="15" type="primary">lieA4</name>
    <name evidence="15" type="ORF">SLAV_34990</name>
</gene>
<dbReference type="Gene3D" id="3.10.450.40">
    <property type="match status" value="1"/>
</dbReference>
<evidence type="ECO:0000256" key="11">
    <source>
        <dbReference type="ARBA" id="ARBA00023049"/>
    </source>
</evidence>
<dbReference type="InterPro" id="IPR001570">
    <property type="entry name" value="Peptidase_M4_C_domain"/>
</dbReference>
<dbReference type="InterPro" id="IPR050728">
    <property type="entry name" value="Zinc_Metalloprotease_M4"/>
</dbReference>
<reference evidence="15 16" key="1">
    <citation type="submission" date="2017-11" db="EMBL/GenBank/DDBJ databases">
        <title>Complete genome sequence of Streptomyces lavendulae subsp. lavendulae CCM 3239 (formerly 'Streptomyces aureofaciens CCM 3239'), the producer of the angucycline-type antibiotic auricin.</title>
        <authorList>
            <person name="Busche T."/>
            <person name="Novakova R."/>
            <person name="Al'Dilaimi A."/>
            <person name="Homerova D."/>
            <person name="Feckova L."/>
            <person name="Rezuchova B."/>
            <person name="Mingyar E."/>
            <person name="Csolleiova D."/>
            <person name="Bekeova C."/>
            <person name="Winkler A."/>
            <person name="Sevcikova B."/>
            <person name="Kalinowski J."/>
            <person name="Kormanec J."/>
            <person name="Ruckert C."/>
        </authorList>
    </citation>
    <scope>NUCLEOTIDE SEQUENCE [LARGE SCALE GENOMIC DNA]</scope>
    <source>
        <strain evidence="15 16">CCM 3239</strain>
    </source>
</reference>
<keyword evidence="7" id="KW-0479">Metal-binding</keyword>
<dbReference type="Pfam" id="PF04389">
    <property type="entry name" value="Peptidase_M28"/>
    <property type="match status" value="1"/>
</dbReference>
<dbReference type="GO" id="GO:0006508">
    <property type="term" value="P:proteolysis"/>
    <property type="evidence" value="ECO:0007669"/>
    <property type="project" value="UniProtKB-KW"/>
</dbReference>
<keyword evidence="6" id="KW-0645">Protease</keyword>
<dbReference type="Pfam" id="PF02868">
    <property type="entry name" value="Peptidase_M4_C"/>
    <property type="match status" value="1"/>
</dbReference>
<dbReference type="SUPFAM" id="SSF53187">
    <property type="entry name" value="Zn-dependent exopeptidases"/>
    <property type="match status" value="1"/>
</dbReference>
<keyword evidence="16" id="KW-1185">Reference proteome</keyword>
<organism evidence="15 16">
    <name type="scientific">Streptomyces lavendulae subsp. lavendulae</name>
    <dbReference type="NCBI Taxonomy" id="58340"/>
    <lineage>
        <taxon>Bacteria</taxon>
        <taxon>Bacillati</taxon>
        <taxon>Actinomycetota</taxon>
        <taxon>Actinomycetes</taxon>
        <taxon>Kitasatosporales</taxon>
        <taxon>Streptomycetaceae</taxon>
        <taxon>Streptomyces</taxon>
    </lineage>
</organism>
<dbReference type="GO" id="GO:0004177">
    <property type="term" value="F:aminopeptidase activity"/>
    <property type="evidence" value="ECO:0007669"/>
    <property type="project" value="InterPro"/>
</dbReference>
<evidence type="ECO:0000256" key="3">
    <source>
        <dbReference type="ARBA" id="ARBA00005957"/>
    </source>
</evidence>
<evidence type="ECO:0000313" key="16">
    <source>
        <dbReference type="Proteomes" id="UP000231791"/>
    </source>
</evidence>
<dbReference type="FunFam" id="3.40.630.10:FF:000066">
    <property type="entry name" value="M28 family peptidase"/>
    <property type="match status" value="1"/>
</dbReference>
<evidence type="ECO:0000256" key="8">
    <source>
        <dbReference type="ARBA" id="ARBA00022729"/>
    </source>
</evidence>
<sequence length="1171" mass="120176">MHPTRWTASVAAMALTASLAGALTGTASAAQRDRTGPADRETPAARAVAAADRAVASGLDTLVNSSQERYERRLVTPWLKDLYSVAYERSYRGLPVVGGDAVVLADGAGAIRALQSASSVRIDVATGPTVTAKDAESTSRGRLATVDRTDSSRLVVRLKDDKPVLAWETVLTGRTRTAPSRLHVFVDARTGSVVDSYDDVVAGTGNSKWNGPGPVTIDTTASGGTYTLRDPNRTGLSCADYSSGSVFSKSSDAWGTGNPTSKETGCVDLMFAAQKQWDMLGQWLGRNGVSGNGRSFPGKVGLGDLNAYWDGSSVTIGHNSANEWIAGVDVVAHEYGHAIDSNTPGGTSGQEAGLGEGTGDIFGALTEAYANEPSPYDTPDYTVGEVINLQGRGPIRNMYDPPAVNNDPACYSSAIPGTEVHAAAGPLNHWFYLLAEGTNPGGGKPGSSTCNQSTLTGVGIQNAGKIFYGGMLLKTSSMSYKKYRTATLSSAKSLDTTCDLFTRTKAAWDAISVPAQAGDPTCTPSGQNGDFTLTLDPASGTVQQGASVTTRVNTATTTGGAQQVTLGASGLPAGVSASFNPATVQSGQSSVLTLTATANAAPGSSTVVVKGQGAGTTAHTVDYVLNVGGTTPGTDPPNIDVAAVQAHLTQFNTIASQNGGNRRAGSGGHAQSLAYIKGKLTAAGYTVTEQSCTSCTYPSNNLVADWPGGPDDQTVMFGAHLDSVSAGPGINDNGSGSATLLENALVLAQKNPAMTKHVRFAWWTDEEQGLNGSKFYVNQLGSAQRAAIKGYYNFDMVGSPNGGYFINNVNSTAAAPLKAYWSSLGLAPEENTEGQGRSDDYSFQQAGIPTSGYAAGASARKTAAQATKWGGTANAAYDSCYHSACDTTNNISATVLDRSADGVAYTVWKQAVGGQSPAQDFSLATSPAAGSAAPGGSATTTVGTTTVSGAAQTVALTVSGAPAGVSATLSPSSVQSGNSSTLTVQVAANTVPGTYTLTVTGTGTTTHTTTYTLTVSGGGGTCTPAQVVANGGFENGSSPWNATTGVITNQAGEVAHSGSHMAWLNGWGSSHSDSAAQSLTIPAGCSSYRLSFFLHIDTDETENVVYDRFTVSVGGQTLETLSNVDANTGYAEKSYDLSRFAGQTVTLQFLGTEDQSLQTSYVVDDVTLRVS</sequence>
<accession>A0A2K8PQP2</accession>
<dbReference type="GO" id="GO:0004222">
    <property type="term" value="F:metalloendopeptidase activity"/>
    <property type="evidence" value="ECO:0007669"/>
    <property type="project" value="InterPro"/>
</dbReference>
<dbReference type="Pfam" id="PF01447">
    <property type="entry name" value="Peptidase_M4"/>
    <property type="match status" value="1"/>
</dbReference>
<evidence type="ECO:0000256" key="1">
    <source>
        <dbReference type="ARBA" id="ARBA00001947"/>
    </source>
</evidence>
<evidence type="ECO:0000313" key="15">
    <source>
        <dbReference type="EMBL" id="ATZ28768.1"/>
    </source>
</evidence>
<dbReference type="Gene3D" id="1.10.390.10">
    <property type="entry name" value="Neutral Protease Domain 2"/>
    <property type="match status" value="1"/>
</dbReference>
<keyword evidence="12" id="KW-1015">Disulfide bond</keyword>
<dbReference type="PANTHER" id="PTHR33794">
    <property type="entry name" value="BACILLOLYSIN"/>
    <property type="match status" value="1"/>
</dbReference>